<evidence type="ECO:0000256" key="6">
    <source>
        <dbReference type="PIRSR" id="PIRSR000137-2"/>
    </source>
</evidence>
<dbReference type="InterPro" id="IPR000172">
    <property type="entry name" value="GMC_OxRdtase_N"/>
</dbReference>
<dbReference type="KEGG" id="soe:110802602"/>
<dbReference type="Pfam" id="PF00732">
    <property type="entry name" value="GMC_oxred_N"/>
    <property type="match status" value="1"/>
</dbReference>
<keyword evidence="5 6" id="KW-0274">FAD</keyword>
<dbReference type="InterPro" id="IPR036188">
    <property type="entry name" value="FAD/NAD-bd_sf"/>
</dbReference>
<organism evidence="11 12">
    <name type="scientific">Spinacia oleracea</name>
    <name type="common">Spinach</name>
    <dbReference type="NCBI Taxonomy" id="3562"/>
    <lineage>
        <taxon>Eukaryota</taxon>
        <taxon>Viridiplantae</taxon>
        <taxon>Streptophyta</taxon>
        <taxon>Embryophyta</taxon>
        <taxon>Tracheophyta</taxon>
        <taxon>Spermatophyta</taxon>
        <taxon>Magnoliopsida</taxon>
        <taxon>eudicotyledons</taxon>
        <taxon>Gunneridae</taxon>
        <taxon>Pentapetalae</taxon>
        <taxon>Caryophyllales</taxon>
        <taxon>Chenopodiaceae</taxon>
        <taxon>Chenopodioideae</taxon>
        <taxon>Anserineae</taxon>
        <taxon>Spinacia</taxon>
    </lineage>
</organism>
<proteinExistence type="inferred from homology"/>
<dbReference type="InterPro" id="IPR051871">
    <property type="entry name" value="GMC_Oxidoreductase-Related"/>
</dbReference>
<evidence type="ECO:0000256" key="8">
    <source>
        <dbReference type="RuleBase" id="RU003968"/>
    </source>
</evidence>
<keyword evidence="7" id="KW-1015">Disulfide bond</keyword>
<dbReference type="PROSITE" id="PS00623">
    <property type="entry name" value="GMC_OXRED_1"/>
    <property type="match status" value="1"/>
</dbReference>
<dbReference type="PANTHER" id="PTHR45968:SF3">
    <property type="entry name" value="OS04G0573100 PROTEIN"/>
    <property type="match status" value="1"/>
</dbReference>
<dbReference type="PIRSF" id="PIRSF000137">
    <property type="entry name" value="Alcohol_oxidase"/>
    <property type="match status" value="1"/>
</dbReference>
<dbReference type="GO" id="GO:0016614">
    <property type="term" value="F:oxidoreductase activity, acting on CH-OH group of donors"/>
    <property type="evidence" value="ECO:0007669"/>
    <property type="project" value="InterPro"/>
</dbReference>
<reference evidence="12" key="2">
    <citation type="submission" date="2025-08" db="UniProtKB">
        <authorList>
            <consortium name="RefSeq"/>
        </authorList>
    </citation>
    <scope>IDENTIFICATION</scope>
    <source>
        <tissue evidence="12">Leaf</tissue>
    </source>
</reference>
<accession>A0A9R0J9K9</accession>
<dbReference type="GO" id="GO:0050660">
    <property type="term" value="F:flavin adenine dinucleotide binding"/>
    <property type="evidence" value="ECO:0007669"/>
    <property type="project" value="InterPro"/>
</dbReference>
<evidence type="ECO:0000313" key="11">
    <source>
        <dbReference type="Proteomes" id="UP000813463"/>
    </source>
</evidence>
<feature type="binding site" evidence="6">
    <location>
        <position position="239"/>
    </location>
    <ligand>
        <name>FAD</name>
        <dbReference type="ChEBI" id="CHEBI:57692"/>
    </ligand>
</feature>
<evidence type="ECO:0000256" key="2">
    <source>
        <dbReference type="ARBA" id="ARBA00010790"/>
    </source>
</evidence>
<evidence type="ECO:0000256" key="7">
    <source>
        <dbReference type="PIRSR" id="PIRSR000137-3"/>
    </source>
</evidence>
<feature type="binding site" evidence="6">
    <location>
        <position position="126"/>
    </location>
    <ligand>
        <name>FAD</name>
        <dbReference type="ChEBI" id="CHEBI:57692"/>
    </ligand>
</feature>
<evidence type="ECO:0000256" key="3">
    <source>
        <dbReference type="ARBA" id="ARBA00022630"/>
    </source>
</evidence>
<comment type="similarity">
    <text evidence="2 8">Belongs to the GMC oxidoreductase family.</text>
</comment>
<dbReference type="Gene3D" id="3.30.410.40">
    <property type="match status" value="1"/>
</dbReference>
<dbReference type="Pfam" id="PF05199">
    <property type="entry name" value="GMC_oxred_C"/>
    <property type="match status" value="1"/>
</dbReference>
<keyword evidence="11" id="KW-1185">Reference proteome</keyword>
<feature type="domain" description="Glucose-methanol-choline oxidoreductase N-terminal" evidence="10">
    <location>
        <begin position="286"/>
        <end position="300"/>
    </location>
</feature>
<evidence type="ECO:0000256" key="5">
    <source>
        <dbReference type="ARBA" id="ARBA00022827"/>
    </source>
</evidence>
<dbReference type="InterPro" id="IPR012132">
    <property type="entry name" value="GMC_OxRdtase"/>
</dbReference>
<dbReference type="Proteomes" id="UP000813463">
    <property type="component" value="Chromosome 3"/>
</dbReference>
<comment type="cofactor">
    <cofactor evidence="1 6">
        <name>FAD</name>
        <dbReference type="ChEBI" id="CHEBI:57692"/>
    </cofactor>
</comment>
<dbReference type="SUPFAM" id="SSF51905">
    <property type="entry name" value="FAD/NAD(P)-binding domain"/>
    <property type="match status" value="1"/>
</dbReference>
<name>A0A9R0J9K9_SPIOL</name>
<evidence type="ECO:0000256" key="4">
    <source>
        <dbReference type="ARBA" id="ARBA00022729"/>
    </source>
</evidence>
<feature type="domain" description="Glucose-methanol-choline oxidoreductase N-terminal" evidence="9">
    <location>
        <begin position="124"/>
        <end position="147"/>
    </location>
</feature>
<dbReference type="Gene3D" id="3.50.50.60">
    <property type="entry name" value="FAD/NAD(P)-binding domain"/>
    <property type="match status" value="1"/>
</dbReference>
<dbReference type="RefSeq" id="XP_021863737.1">
    <property type="nucleotide sequence ID" value="XM_022008045.2"/>
</dbReference>
<evidence type="ECO:0000259" key="9">
    <source>
        <dbReference type="PROSITE" id="PS00623"/>
    </source>
</evidence>
<feature type="binding site" evidence="6">
    <location>
        <begin position="559"/>
        <end position="560"/>
    </location>
    <ligand>
        <name>FAD</name>
        <dbReference type="ChEBI" id="CHEBI:57692"/>
    </ligand>
</feature>
<reference evidence="11" key="1">
    <citation type="journal article" date="2021" name="Nat. Commun.">
        <title>Genomic analyses provide insights into spinach domestication and the genetic basis of agronomic traits.</title>
        <authorList>
            <person name="Cai X."/>
            <person name="Sun X."/>
            <person name="Xu C."/>
            <person name="Sun H."/>
            <person name="Wang X."/>
            <person name="Ge C."/>
            <person name="Zhang Z."/>
            <person name="Wang Q."/>
            <person name="Fei Z."/>
            <person name="Jiao C."/>
            <person name="Wang Q."/>
        </authorList>
    </citation>
    <scope>NUCLEOTIDE SEQUENCE [LARGE SCALE GENOMIC DNA]</scope>
    <source>
        <strain evidence="11">cv. Varoflay</strain>
    </source>
</reference>
<keyword evidence="3 8" id="KW-0285">Flavoprotein</keyword>
<dbReference type="AlphaFoldDB" id="A0A9R0J9K9"/>
<sequence>MMDLELWKITFTLYGVISLLYSTCYCEKAPNYSFMKPATFAPQVSYFDYIIIGGGTAGCGLAATLSKGARVLLLERGGAPYGNKIVEQMSGFGANLGDSNSDNNLATSTAQPFVSEDGVVSARARVLGGGSAVNAGFYSRASPDYVAKAGWAGSLVNESYAWVEKKVAFKPPMLEFQSAFRDGLVEVGVKPYNGFTYDHIEGTKIGGTIFDHNGKRHTAADLLEYATPDSTVVYLFATVHKIMFQTKGQYSKKPRAHGVIFRDSKGGKHKAYVKAGEMNEIIISAGALGSPQLLMLSGIGPKAHLKEKGIQVLVDQPMVGQGMTDNPMNAVMIPSPNPVEISLIQAVGITDFGTYIEAASGTTFANSIIHSIPAAYKTSNNLQDKDQKTQLYDQKAHEFMNSLADGKLYAGLILEKIKGPISSGHLLLKTKNPSDNPSVTFNYFKEKKDLNRCVKGMETIIKVIKSKSFSQFRFSELSIEGLLTTMLNLPLNRCPKPANDTGTFTTLEQFCKDTVMTIWHYHGGCQVGRVVDKDYKVFNVSGLRVIDGSTLYASPGTNPQATVMMLGRYMGRRILQSRIAASK</sequence>
<dbReference type="InterPro" id="IPR007867">
    <property type="entry name" value="GMC_OxRtase_C"/>
</dbReference>
<dbReference type="PROSITE" id="PS00624">
    <property type="entry name" value="GMC_OXRED_2"/>
    <property type="match status" value="1"/>
</dbReference>
<dbReference type="GeneID" id="110802602"/>
<keyword evidence="4" id="KW-0732">Signal</keyword>
<feature type="disulfide bond" evidence="7">
    <location>
        <begin position="453"/>
        <end position="511"/>
    </location>
</feature>
<feature type="binding site" evidence="6">
    <location>
        <begin position="519"/>
        <end position="520"/>
    </location>
    <ligand>
        <name>FAD</name>
        <dbReference type="ChEBI" id="CHEBI:57692"/>
    </ligand>
</feature>
<gene>
    <name evidence="12" type="primary">LOC110802602</name>
</gene>
<dbReference type="OrthoDB" id="269227at2759"/>
<dbReference type="PANTHER" id="PTHR45968">
    <property type="entry name" value="OSJNBA0019K04.7 PROTEIN"/>
    <property type="match status" value="1"/>
</dbReference>
<evidence type="ECO:0000313" key="12">
    <source>
        <dbReference type="RefSeq" id="XP_021863737.1"/>
    </source>
</evidence>
<evidence type="ECO:0000256" key="1">
    <source>
        <dbReference type="ARBA" id="ARBA00001974"/>
    </source>
</evidence>
<dbReference type="SUPFAM" id="SSF54373">
    <property type="entry name" value="FAD-linked reductases, C-terminal domain"/>
    <property type="match status" value="1"/>
</dbReference>
<feature type="binding site" evidence="6">
    <location>
        <position position="548"/>
    </location>
    <ligand>
        <name>FAD</name>
        <dbReference type="ChEBI" id="CHEBI:57692"/>
    </ligand>
</feature>
<evidence type="ECO:0000259" key="10">
    <source>
        <dbReference type="PROSITE" id="PS00624"/>
    </source>
</evidence>
<protein>
    <submittedName>
        <fullName evidence="12">Protein HOTHEAD</fullName>
    </submittedName>
</protein>